<dbReference type="EMBL" id="LVLB01000004">
    <property type="protein sequence ID" value="KYO03253.1"/>
    <property type="molecule type" value="Genomic_DNA"/>
</dbReference>
<name>A0A151LVQ2_9APIC</name>
<comment type="caution">
    <text evidence="2">The sequence shown here is derived from an EMBL/GenBank/DDBJ whole genome shotgun (WGS) entry which is preliminary data.</text>
</comment>
<gene>
    <name evidence="2" type="ORF">PGSY75_0313800</name>
</gene>
<sequence length="671" mass="80902">MYLKHVYICISSCFILFDICFSLHPLKMKYKNDMNHMKGVTFFLSPQIYRKNINRSRIKNVSLKKEKKPLFLFENLKKGFSFLGFWRNKYDQKYIDDVTSNINNLIRIKQVTQKKKSNELTIENIKQILLRCVFSKIDFKIINSLSYIIKHFQMSNTTVHSILNQISEKVKEKKDAENYLALHLFLLKDENITVRFLKMWTHELFSMMHIMDFFKSKQKVVECIRDIKRSIYEECVGDLIRKKIERYNLYCEKKKIKFNMKDAIKKMELNIKDDDLYFHYDYNELLRCFTMRLNMERNNNKNKIRSNYDNINIDKDMDINNNIDGNINNISLDEKIKEQFEDPDDENLKELKVTYEEFQLFNDNIIKYIEEDQQLYNINSNNINSNINRIKNKNKIKENNNNGNSDSDDYYDDYNYEKEEDLVIQKNIDDYIYKNTTGMNKSLEEFKNQFIEQADIEFKNFLSNVNLDQHGNVKRNDENTKNSDHIKNRNTINKDHDTDLILQHQKEDNFLKKNIQNNMTNDINDNEINMIQLKKLNRSDEDINLTSDLIYERIRTKLLWYIQKIEYLKFKYQYDIINEQFPIIKNEKTVLDLLNYGYKIVMAPDVDNSLFEKTKMDALPNDKDKNNQMENQKNKKYFYFKCKDCDYHLFNTSDKEDSENISICPQCKTKV</sequence>
<feature type="region of interest" description="Disordered" evidence="1">
    <location>
        <begin position="472"/>
        <end position="492"/>
    </location>
</feature>
<dbReference type="RefSeq" id="XP_018643575.1">
    <property type="nucleotide sequence ID" value="XM_018783992.1"/>
</dbReference>
<dbReference type="VEuPathDB" id="PlasmoDB:PGSY75_0313800"/>
<evidence type="ECO:0000256" key="1">
    <source>
        <dbReference type="SAM" id="MobiDB-lite"/>
    </source>
</evidence>
<evidence type="ECO:0000313" key="2">
    <source>
        <dbReference type="EMBL" id="KYO03253.1"/>
    </source>
</evidence>
<dbReference type="AlphaFoldDB" id="A0A151LVQ2"/>
<dbReference type="Proteomes" id="UP000076004">
    <property type="component" value="Chromosome 3"/>
</dbReference>
<dbReference type="GeneID" id="29774611"/>
<accession>A0A151LVQ2</accession>
<organism evidence="2 3">
    <name type="scientific">Plasmodium gaboni</name>
    <dbReference type="NCBI Taxonomy" id="647221"/>
    <lineage>
        <taxon>Eukaryota</taxon>
        <taxon>Sar</taxon>
        <taxon>Alveolata</taxon>
        <taxon>Apicomplexa</taxon>
        <taxon>Aconoidasida</taxon>
        <taxon>Haemosporida</taxon>
        <taxon>Plasmodiidae</taxon>
        <taxon>Plasmodium</taxon>
        <taxon>Plasmodium (Laverania)</taxon>
    </lineage>
</organism>
<proteinExistence type="predicted"/>
<feature type="compositionally biased region" description="Basic and acidic residues" evidence="1">
    <location>
        <begin position="474"/>
        <end position="492"/>
    </location>
</feature>
<protein>
    <submittedName>
        <fullName evidence="2">Uncharacterized protein</fullName>
    </submittedName>
</protein>
<reference evidence="2 3" key="1">
    <citation type="journal article" date="2016" name="Nat. Commun.">
        <title>Genomes of cryptic chimpanzee Plasmodium species reveal key evolutionary events leading to human malaria.</title>
        <authorList>
            <person name="Sundararaman S.A."/>
            <person name="Plenderleith L.J."/>
            <person name="Liu W."/>
            <person name="Loy D.E."/>
            <person name="Learn G.H."/>
            <person name="Li Y."/>
            <person name="Shaw K.S."/>
            <person name="Ayouba A."/>
            <person name="Peeters M."/>
            <person name="Speede S."/>
            <person name="Shaw G.M."/>
            <person name="Bushman F.D."/>
            <person name="Brisson D."/>
            <person name="Rayner J.C."/>
            <person name="Sharp P.M."/>
            <person name="Hahn B.H."/>
        </authorList>
    </citation>
    <scope>NUCLEOTIDE SEQUENCE [LARGE SCALE GENOMIC DNA]</scope>
    <source>
        <strain evidence="2 3">SY75</strain>
    </source>
</reference>
<evidence type="ECO:0000313" key="3">
    <source>
        <dbReference type="Proteomes" id="UP000076004"/>
    </source>
</evidence>
<dbReference type="VEuPathDB" id="PlasmoDB:PGABG01_0313100"/>
<dbReference type="KEGG" id="pgab:PGSY75_0313800"/>